<sequence length="58" mass="6362">MGLTPLIWQPAPQAHLTRDDDWPLVDDLVKGMQLAVGDPERAARLEALQALIDAAFNP</sequence>
<reference evidence="1 2" key="1">
    <citation type="submission" date="2016-10" db="EMBL/GenBank/DDBJ databases">
        <authorList>
            <person name="de Groot N.N."/>
        </authorList>
    </citation>
    <scope>NUCLEOTIDE SEQUENCE [LARGE SCALE GENOMIC DNA]</scope>
    <source>
        <strain evidence="1 2">CGMCC 1.8925</strain>
    </source>
</reference>
<proteinExistence type="predicted"/>
<dbReference type="AlphaFoldDB" id="A0A1G5B7H7"/>
<organism evidence="1 2">
    <name type="scientific">Paracoccus tibetensis</name>
    <dbReference type="NCBI Taxonomy" id="336292"/>
    <lineage>
        <taxon>Bacteria</taxon>
        <taxon>Pseudomonadati</taxon>
        <taxon>Pseudomonadota</taxon>
        <taxon>Alphaproteobacteria</taxon>
        <taxon>Rhodobacterales</taxon>
        <taxon>Paracoccaceae</taxon>
        <taxon>Paracoccus</taxon>
    </lineage>
</organism>
<dbReference type="Proteomes" id="UP000199502">
    <property type="component" value="Unassembled WGS sequence"/>
</dbReference>
<evidence type="ECO:0000313" key="1">
    <source>
        <dbReference type="EMBL" id="SCX86082.1"/>
    </source>
</evidence>
<dbReference type="STRING" id="336292.SAMN05660710_00028"/>
<keyword evidence="2" id="KW-1185">Reference proteome</keyword>
<name>A0A1G5B7H7_9RHOB</name>
<evidence type="ECO:0000313" key="2">
    <source>
        <dbReference type="Proteomes" id="UP000199502"/>
    </source>
</evidence>
<protein>
    <submittedName>
        <fullName evidence="1">Uncharacterized protein</fullName>
    </submittedName>
</protein>
<gene>
    <name evidence="1" type="ORF">SAMN05660710_00028</name>
</gene>
<accession>A0A1G5B7H7</accession>
<dbReference type="RefSeq" id="WP_175453175.1">
    <property type="nucleotide sequence ID" value="NZ_FMVT01000001.1"/>
</dbReference>
<dbReference type="EMBL" id="FMVT01000001">
    <property type="protein sequence ID" value="SCX86082.1"/>
    <property type="molecule type" value="Genomic_DNA"/>
</dbReference>